<dbReference type="STRING" id="980251.GCA_001642875_00224"/>
<comment type="similarity">
    <text evidence="2">Belongs to the Nudix hydrolase family.</text>
</comment>
<evidence type="ECO:0000256" key="1">
    <source>
        <dbReference type="ARBA" id="ARBA00022801"/>
    </source>
</evidence>
<keyword evidence="1 2" id="KW-0378">Hydrolase</keyword>
<reference evidence="4 5" key="1">
    <citation type="submission" date="2019-08" db="EMBL/GenBank/DDBJ databases">
        <title>Deep-cultivation of Planctomycetes and their phenomic and genomic characterization uncovers novel biology.</title>
        <authorList>
            <person name="Wiegand S."/>
            <person name="Jogler M."/>
            <person name="Boedeker C."/>
            <person name="Pinto D."/>
            <person name="Vollmers J."/>
            <person name="Rivas-Marin E."/>
            <person name="Kohn T."/>
            <person name="Peeters S.H."/>
            <person name="Heuer A."/>
            <person name="Rast P."/>
            <person name="Oberbeckmann S."/>
            <person name="Bunk B."/>
            <person name="Jeske O."/>
            <person name="Meyerdierks A."/>
            <person name="Storesund J.E."/>
            <person name="Kallscheuer N."/>
            <person name="Luecker S."/>
            <person name="Lage O.M."/>
            <person name="Pohl T."/>
            <person name="Merkel B.J."/>
            <person name="Hornburger P."/>
            <person name="Mueller R.-W."/>
            <person name="Bruemmer F."/>
            <person name="Labrenz M."/>
            <person name="Spormann A.M."/>
            <person name="Op den Camp H."/>
            <person name="Overmann J."/>
            <person name="Amann R."/>
            <person name="Jetten M.S.M."/>
            <person name="Mascher T."/>
            <person name="Medema M.H."/>
            <person name="Devos D.P."/>
            <person name="Kaster A.-K."/>
            <person name="Ovreas L."/>
            <person name="Rohde M."/>
            <person name="Galperin M.Y."/>
            <person name="Jogler C."/>
        </authorList>
    </citation>
    <scope>NUCLEOTIDE SEQUENCE [LARGE SCALE GENOMIC DNA]</scope>
    <source>
        <strain evidence="4 5">FC18</strain>
    </source>
</reference>
<keyword evidence="4" id="KW-0808">Transferase</keyword>
<evidence type="ECO:0000313" key="4">
    <source>
        <dbReference type="EMBL" id="QEG23857.1"/>
    </source>
</evidence>
<dbReference type="EMBL" id="CP042912">
    <property type="protein sequence ID" value="QEG23857.1"/>
    <property type="molecule type" value="Genomic_DNA"/>
</dbReference>
<name>A0A5B9PAR4_9BACT</name>
<dbReference type="PROSITE" id="PS51462">
    <property type="entry name" value="NUDIX"/>
    <property type="match status" value="1"/>
</dbReference>
<protein>
    <submittedName>
        <fullName evidence="4">Bifunctional NMN adenylyltransferase/Nudix hydrolase</fullName>
    </submittedName>
</protein>
<gene>
    <name evidence="4" type="ORF">MFFC18_37610</name>
</gene>
<dbReference type="Gene3D" id="3.90.79.10">
    <property type="entry name" value="Nucleoside Triphosphate Pyrophosphohydrolase"/>
    <property type="match status" value="1"/>
</dbReference>
<proteinExistence type="inferred from homology"/>
<evidence type="ECO:0000313" key="5">
    <source>
        <dbReference type="Proteomes" id="UP000322214"/>
    </source>
</evidence>
<feature type="domain" description="Nudix hydrolase" evidence="3">
    <location>
        <begin position="7"/>
        <end position="138"/>
    </location>
</feature>
<dbReference type="PROSITE" id="PS00893">
    <property type="entry name" value="NUDIX_BOX"/>
    <property type="match status" value="1"/>
</dbReference>
<dbReference type="RefSeq" id="WP_075083020.1">
    <property type="nucleotide sequence ID" value="NZ_CP042912.1"/>
</dbReference>
<keyword evidence="5" id="KW-1185">Reference proteome</keyword>
<dbReference type="AlphaFoldDB" id="A0A5B9PAR4"/>
<dbReference type="InterPro" id="IPR015797">
    <property type="entry name" value="NUDIX_hydrolase-like_dom_sf"/>
</dbReference>
<dbReference type="Pfam" id="PF00293">
    <property type="entry name" value="NUDIX"/>
    <property type="match status" value="1"/>
</dbReference>
<dbReference type="InterPro" id="IPR000086">
    <property type="entry name" value="NUDIX_hydrolase_dom"/>
</dbReference>
<keyword evidence="4" id="KW-0548">Nucleotidyltransferase</keyword>
<accession>A0A5B9PAR4</accession>
<dbReference type="Proteomes" id="UP000322214">
    <property type="component" value="Chromosome"/>
</dbReference>
<dbReference type="InterPro" id="IPR020476">
    <property type="entry name" value="Nudix_hydrolase"/>
</dbReference>
<organism evidence="4 5">
    <name type="scientific">Mariniblastus fucicola</name>
    <dbReference type="NCBI Taxonomy" id="980251"/>
    <lineage>
        <taxon>Bacteria</taxon>
        <taxon>Pseudomonadati</taxon>
        <taxon>Planctomycetota</taxon>
        <taxon>Planctomycetia</taxon>
        <taxon>Pirellulales</taxon>
        <taxon>Pirellulaceae</taxon>
        <taxon>Mariniblastus</taxon>
    </lineage>
</organism>
<dbReference type="PANTHER" id="PTHR43736">
    <property type="entry name" value="ADP-RIBOSE PYROPHOSPHATASE"/>
    <property type="match status" value="1"/>
</dbReference>
<dbReference type="InterPro" id="IPR020084">
    <property type="entry name" value="NUDIX_hydrolase_CS"/>
</dbReference>
<dbReference type="OrthoDB" id="9786141at2"/>
<dbReference type="CDD" id="cd18873">
    <property type="entry name" value="NUDIX_NadM_like"/>
    <property type="match status" value="1"/>
</dbReference>
<dbReference type="GO" id="GO:0016787">
    <property type="term" value="F:hydrolase activity"/>
    <property type="evidence" value="ECO:0007669"/>
    <property type="project" value="UniProtKB-KW"/>
</dbReference>
<dbReference type="KEGG" id="mff:MFFC18_37610"/>
<dbReference type="GO" id="GO:0016779">
    <property type="term" value="F:nucleotidyltransferase activity"/>
    <property type="evidence" value="ECO:0007669"/>
    <property type="project" value="UniProtKB-KW"/>
</dbReference>
<dbReference type="PANTHER" id="PTHR43736:SF1">
    <property type="entry name" value="DIHYDRONEOPTERIN TRIPHOSPHATE DIPHOSPHATASE"/>
    <property type="match status" value="1"/>
</dbReference>
<dbReference type="PRINTS" id="PR00502">
    <property type="entry name" value="NUDIXFAMILY"/>
</dbReference>
<evidence type="ECO:0000259" key="3">
    <source>
        <dbReference type="PROSITE" id="PS51462"/>
    </source>
</evidence>
<dbReference type="SUPFAM" id="SSF55811">
    <property type="entry name" value="Nudix"/>
    <property type="match status" value="1"/>
</dbReference>
<evidence type="ECO:0000256" key="2">
    <source>
        <dbReference type="RuleBase" id="RU003476"/>
    </source>
</evidence>
<sequence length="142" mass="15347">MSYTYDYPRPAVSADVVVFDSSTDSILLIQRKKDPFAGSWALPGGFMEMDEAADATAIRELKEETGLVVAQVEQIGAYSAVDRDPRGRVVTVAFMAEASTSESIAAADDAADAKWFPVDDLPELAFDHSQIISDCFSKSDKG</sequence>